<evidence type="ECO:0000256" key="1">
    <source>
        <dbReference type="SAM" id="Phobius"/>
    </source>
</evidence>
<dbReference type="OrthoDB" id="1252259at2"/>
<keyword evidence="1" id="KW-0472">Membrane</keyword>
<gene>
    <name evidence="2" type="ORF">EJA19_05665</name>
</gene>
<evidence type="ECO:0000313" key="3">
    <source>
        <dbReference type="Proteomes" id="UP000270620"/>
    </source>
</evidence>
<evidence type="ECO:0000313" key="2">
    <source>
        <dbReference type="EMBL" id="RSK40465.1"/>
    </source>
</evidence>
<keyword evidence="3" id="KW-1185">Reference proteome</keyword>
<dbReference type="EMBL" id="RWBG01000002">
    <property type="protein sequence ID" value="RSK40465.1"/>
    <property type="molecule type" value="Genomic_DNA"/>
</dbReference>
<keyword evidence="1" id="KW-1133">Transmembrane helix</keyword>
<dbReference type="RefSeq" id="WP_125467380.1">
    <property type="nucleotide sequence ID" value="NZ_RWBG01000002.1"/>
</dbReference>
<feature type="transmembrane region" description="Helical" evidence="1">
    <location>
        <begin position="191"/>
        <end position="210"/>
    </location>
</feature>
<feature type="transmembrane region" description="Helical" evidence="1">
    <location>
        <begin position="12"/>
        <end position="29"/>
    </location>
</feature>
<reference evidence="2 3" key="1">
    <citation type="submission" date="2018-12" db="EMBL/GenBank/DDBJ databases">
        <title>Mangrovimonas spongiae sp. nov., a novel member of the genus Mangrovimonas isolated from marine sponge.</title>
        <authorList>
            <person name="Zhuang L."/>
            <person name="Luo L."/>
        </authorList>
    </citation>
    <scope>NUCLEOTIDE SEQUENCE [LARGE SCALE GENOMIC DNA]</scope>
    <source>
        <strain evidence="2 3">HN-E26</strain>
    </source>
</reference>
<proteinExistence type="predicted"/>
<accession>A0A428K262</accession>
<feature type="transmembrane region" description="Helical" evidence="1">
    <location>
        <begin position="107"/>
        <end position="130"/>
    </location>
</feature>
<protein>
    <submittedName>
        <fullName evidence="2">Uncharacterized protein</fullName>
    </submittedName>
</protein>
<dbReference type="Proteomes" id="UP000270620">
    <property type="component" value="Unassembled WGS sequence"/>
</dbReference>
<organism evidence="2 3">
    <name type="scientific">Mangrovimonas spongiae</name>
    <dbReference type="NCBI Taxonomy" id="2494697"/>
    <lineage>
        <taxon>Bacteria</taxon>
        <taxon>Pseudomonadati</taxon>
        <taxon>Bacteroidota</taxon>
        <taxon>Flavobacteriia</taxon>
        <taxon>Flavobacteriales</taxon>
        <taxon>Flavobacteriaceae</taxon>
        <taxon>Mangrovimonas</taxon>
    </lineage>
</organism>
<keyword evidence="1" id="KW-0812">Transmembrane</keyword>
<feature type="transmembrane region" description="Helical" evidence="1">
    <location>
        <begin position="142"/>
        <end position="171"/>
    </location>
</feature>
<feature type="transmembrane region" description="Helical" evidence="1">
    <location>
        <begin position="222"/>
        <end position="245"/>
    </location>
</feature>
<sequence length="247" mass="28567">MNYSNFSFKLTFYIVLGFILFTIIGTLSHEMGHIVVAKYFGYDTTLSYGSMNYYPKGYMEDEDTKRLIKLNETYFNTPYEALDDSVKKEFENVINRIETKFEWKNTIWVTLGGPIQTILTSFLGFIILYFRKSFKKETFKLWDWLAIFLSLFILREVFNTVMALVETALGIKSSFNGDEFKISRYLGYNPWVIPVITAGIGLLISIGVIFKILPKQYRLSFIIAGFIGGVLGYSVWFGFLGNFLFSL</sequence>
<dbReference type="AlphaFoldDB" id="A0A428K262"/>
<comment type="caution">
    <text evidence="2">The sequence shown here is derived from an EMBL/GenBank/DDBJ whole genome shotgun (WGS) entry which is preliminary data.</text>
</comment>
<name>A0A428K262_9FLAO</name>